<keyword evidence="12" id="KW-0472">Membrane</keyword>
<dbReference type="EC" id="1.3.5.2" evidence="6 14"/>
<evidence type="ECO:0000259" key="15">
    <source>
        <dbReference type="Pfam" id="PF01180"/>
    </source>
</evidence>
<protein>
    <recommendedName>
        <fullName evidence="7 14">Dihydroorotate dehydrogenase (quinone)</fullName>
        <ecNumber evidence="6 14">1.3.5.2</ecNumber>
    </recommendedName>
</protein>
<dbReference type="GO" id="GO:0106430">
    <property type="term" value="F:dihydroorotate dehydrogenase (quinone) activity"/>
    <property type="evidence" value="ECO:0007669"/>
    <property type="project" value="UniProtKB-EC"/>
</dbReference>
<dbReference type="Gene3D" id="3.20.20.70">
    <property type="entry name" value="Aldolase class I"/>
    <property type="match status" value="1"/>
</dbReference>
<keyword evidence="8" id="KW-0285">Flavoprotein</keyword>
<evidence type="ECO:0000256" key="8">
    <source>
        <dbReference type="ARBA" id="ARBA00022630"/>
    </source>
</evidence>
<name>B9L4A8_THERP</name>
<evidence type="ECO:0000313" key="16">
    <source>
        <dbReference type="EMBL" id="ACM06441.1"/>
    </source>
</evidence>
<comment type="subcellular location">
    <subcellularLocation>
        <location evidence="3">Membrane</location>
    </subcellularLocation>
</comment>
<evidence type="ECO:0000256" key="14">
    <source>
        <dbReference type="NCBIfam" id="TIGR01036"/>
    </source>
</evidence>
<dbReference type="eggNOG" id="COG0167">
    <property type="taxonomic scope" value="Bacteria"/>
</dbReference>
<dbReference type="HOGENOM" id="CLU_013640_2_0_0"/>
<evidence type="ECO:0000256" key="13">
    <source>
        <dbReference type="ARBA" id="ARBA00048639"/>
    </source>
</evidence>
<evidence type="ECO:0000313" key="17">
    <source>
        <dbReference type="Proteomes" id="UP000000447"/>
    </source>
</evidence>
<dbReference type="KEGG" id="tro:trd_A0622"/>
<dbReference type="GO" id="GO:0006207">
    <property type="term" value="P:'de novo' pyrimidine nucleobase biosynthetic process"/>
    <property type="evidence" value="ECO:0007669"/>
    <property type="project" value="UniProtKB-UniRule"/>
</dbReference>
<keyword evidence="17" id="KW-1185">Reference proteome</keyword>
<dbReference type="InterPro" id="IPR013785">
    <property type="entry name" value="Aldolase_TIM"/>
</dbReference>
<evidence type="ECO:0000256" key="11">
    <source>
        <dbReference type="ARBA" id="ARBA00023002"/>
    </source>
</evidence>
<dbReference type="UniPathway" id="UPA00070">
    <property type="reaction ID" value="UER00946"/>
</dbReference>
<evidence type="ECO:0000256" key="6">
    <source>
        <dbReference type="ARBA" id="ARBA00012791"/>
    </source>
</evidence>
<dbReference type="InterPro" id="IPR005719">
    <property type="entry name" value="Dihydroorotate_DH_2"/>
</dbReference>
<reference evidence="16 17" key="1">
    <citation type="journal article" date="2009" name="PLoS ONE">
        <title>Complete genome sequence of the aerobic CO-oxidizing thermophile Thermomicrobium roseum.</title>
        <authorList>
            <person name="Wu D."/>
            <person name="Raymond J."/>
            <person name="Wu M."/>
            <person name="Chatterji S."/>
            <person name="Ren Q."/>
            <person name="Graham J.E."/>
            <person name="Bryant D.A."/>
            <person name="Robb F."/>
            <person name="Colman A."/>
            <person name="Tallon L.J."/>
            <person name="Badger J.H."/>
            <person name="Madupu R."/>
            <person name="Ward N.L."/>
            <person name="Eisen J.A."/>
        </authorList>
    </citation>
    <scope>NUCLEOTIDE SEQUENCE [LARGE SCALE GENOMIC DNA]</scope>
    <source>
        <strain evidence="17">ATCC 27502 / DSM 5159 / P-2</strain>
        <plasmid evidence="16">unnamed</plasmid>
    </source>
</reference>
<evidence type="ECO:0000256" key="5">
    <source>
        <dbReference type="ARBA" id="ARBA00005359"/>
    </source>
</evidence>
<dbReference type="RefSeq" id="WP_012642428.1">
    <property type="nucleotide sequence ID" value="NC_011961.1"/>
</dbReference>
<keyword evidence="9" id="KW-0288">FMN</keyword>
<evidence type="ECO:0000256" key="9">
    <source>
        <dbReference type="ARBA" id="ARBA00022643"/>
    </source>
</evidence>
<dbReference type="Pfam" id="PF01180">
    <property type="entry name" value="DHO_dh"/>
    <property type="match status" value="1"/>
</dbReference>
<evidence type="ECO:0000256" key="1">
    <source>
        <dbReference type="ARBA" id="ARBA00001917"/>
    </source>
</evidence>
<keyword evidence="10" id="KW-0665">Pyrimidine biosynthesis</keyword>
<keyword evidence="11 16" id="KW-0560">Oxidoreductase</keyword>
<dbReference type="PANTHER" id="PTHR48109">
    <property type="entry name" value="DIHYDROOROTATE DEHYDROGENASE (QUINONE), MITOCHONDRIAL-RELATED"/>
    <property type="match status" value="1"/>
</dbReference>
<comment type="pathway">
    <text evidence="4">Pyrimidine metabolism; UMP biosynthesis via de novo pathway; orotate from (S)-dihydroorotate (quinone route): step 1/1.</text>
</comment>
<evidence type="ECO:0000256" key="3">
    <source>
        <dbReference type="ARBA" id="ARBA00004370"/>
    </source>
</evidence>
<feature type="domain" description="Dihydroorotate dehydrogenase catalytic" evidence="15">
    <location>
        <begin position="65"/>
        <end position="358"/>
    </location>
</feature>
<sequence length="374" mass="40207">MESGEDRGEVARMGWYRRIVTPLLFRLDPEDAHRLVLGVLSRLSRCPGSERVLRRVFRVPDDERLRVEVGDLTFPNPIGLAAGVDKNAEAVAAWFGLGFGSVEVGTVTPCPQEGNPRPRLWRFPEDETLVNALGFPSDGVAAVRARLVGRWFPGPVGINLGKNAWTPLEQAVVDYCATLVALWDVADYVVVNVSSPNTPGLRELQRGERLEQVLAAVQETNRTLAALQRARPRPLFVKVSLDLDAGALADAIEIAVAVGADGLILGNTSIDPSLRPAGAGALPGGVSGRPLRKRAVELLSNAADRAGGRLALISVGGVLETDDVIQRLRLGADLVQVYTGLVFRGPALPAVLLRGLLRYLDEQGLPSVRALRGR</sequence>
<comment type="cofactor">
    <cofactor evidence="1">
        <name>FMN</name>
        <dbReference type="ChEBI" id="CHEBI:58210"/>
    </cofactor>
</comment>
<dbReference type="InterPro" id="IPR050074">
    <property type="entry name" value="DHO_dehydrogenase"/>
</dbReference>
<dbReference type="Proteomes" id="UP000000447">
    <property type="component" value="Plasmid unnamed"/>
</dbReference>
<dbReference type="PANTHER" id="PTHR48109:SF4">
    <property type="entry name" value="DIHYDROOROTATE DEHYDROGENASE (QUINONE), MITOCHONDRIAL"/>
    <property type="match status" value="1"/>
</dbReference>
<organism evidence="16 17">
    <name type="scientific">Thermomicrobium roseum (strain ATCC 27502 / DSM 5159 / P-2)</name>
    <dbReference type="NCBI Taxonomy" id="309801"/>
    <lineage>
        <taxon>Bacteria</taxon>
        <taxon>Pseudomonadati</taxon>
        <taxon>Thermomicrobiota</taxon>
        <taxon>Thermomicrobia</taxon>
        <taxon>Thermomicrobiales</taxon>
        <taxon>Thermomicrobiaceae</taxon>
        <taxon>Thermomicrobium</taxon>
    </lineage>
</organism>
<evidence type="ECO:0000256" key="2">
    <source>
        <dbReference type="ARBA" id="ARBA00003125"/>
    </source>
</evidence>
<proteinExistence type="inferred from homology"/>
<dbReference type="NCBIfam" id="TIGR01036">
    <property type="entry name" value="pyrD_sub2"/>
    <property type="match status" value="1"/>
</dbReference>
<dbReference type="PROSITE" id="PS00911">
    <property type="entry name" value="DHODEHASE_1"/>
    <property type="match status" value="1"/>
</dbReference>
<accession>B9L4A8</accession>
<dbReference type="InterPro" id="IPR001295">
    <property type="entry name" value="Dihydroorotate_DH_CS"/>
</dbReference>
<dbReference type="CDD" id="cd04738">
    <property type="entry name" value="DHOD_2_like"/>
    <property type="match status" value="1"/>
</dbReference>
<evidence type="ECO:0000256" key="10">
    <source>
        <dbReference type="ARBA" id="ARBA00022975"/>
    </source>
</evidence>
<dbReference type="SUPFAM" id="SSF51395">
    <property type="entry name" value="FMN-linked oxidoreductases"/>
    <property type="match status" value="1"/>
</dbReference>
<comment type="catalytic activity">
    <reaction evidence="13">
        <text>(S)-dihydroorotate + a quinone = orotate + a quinol</text>
        <dbReference type="Rhea" id="RHEA:30187"/>
        <dbReference type="ChEBI" id="CHEBI:24646"/>
        <dbReference type="ChEBI" id="CHEBI:30839"/>
        <dbReference type="ChEBI" id="CHEBI:30864"/>
        <dbReference type="ChEBI" id="CHEBI:132124"/>
        <dbReference type="EC" id="1.3.5.2"/>
    </reaction>
</comment>
<dbReference type="GO" id="GO:0005886">
    <property type="term" value="C:plasma membrane"/>
    <property type="evidence" value="ECO:0007669"/>
    <property type="project" value="TreeGrafter"/>
</dbReference>
<dbReference type="GO" id="GO:0005737">
    <property type="term" value="C:cytoplasm"/>
    <property type="evidence" value="ECO:0007669"/>
    <property type="project" value="InterPro"/>
</dbReference>
<dbReference type="GO" id="GO:0044205">
    <property type="term" value="P:'de novo' UMP biosynthetic process"/>
    <property type="evidence" value="ECO:0007669"/>
    <property type="project" value="UniProtKB-UniPathway"/>
</dbReference>
<dbReference type="NCBIfam" id="NF003652">
    <property type="entry name" value="PRK05286.2-5"/>
    <property type="match status" value="1"/>
</dbReference>
<dbReference type="InterPro" id="IPR005720">
    <property type="entry name" value="Dihydroorotate_DH_cat"/>
</dbReference>
<gene>
    <name evidence="16" type="primary">pyrD</name>
    <name evidence="16" type="ordered locus">trd_A0622</name>
</gene>
<evidence type="ECO:0000256" key="4">
    <source>
        <dbReference type="ARBA" id="ARBA00005161"/>
    </source>
</evidence>
<evidence type="ECO:0000256" key="7">
    <source>
        <dbReference type="ARBA" id="ARBA00018366"/>
    </source>
</evidence>
<keyword evidence="16" id="KW-0614">Plasmid</keyword>
<dbReference type="AlphaFoldDB" id="B9L4A8"/>
<geneLocation type="plasmid" evidence="17">
    <name>Tros</name>
</geneLocation>
<evidence type="ECO:0000256" key="12">
    <source>
        <dbReference type="ARBA" id="ARBA00023136"/>
    </source>
</evidence>
<dbReference type="EMBL" id="CP001276">
    <property type="protein sequence ID" value="ACM06441.1"/>
    <property type="molecule type" value="Genomic_DNA"/>
</dbReference>
<comment type="function">
    <text evidence="2">Catalyzes the conversion of dihydroorotate to orotate with quinone as electron acceptor.</text>
</comment>
<comment type="similarity">
    <text evidence="5">Belongs to the dihydroorotate dehydrogenase family. Type 2 subfamily.</text>
</comment>